<dbReference type="KEGG" id="atw:C0099_10220"/>
<dbReference type="PANTHER" id="PTHR30269:SF37">
    <property type="entry name" value="MEMBRANE TRANSPORTER PROTEIN"/>
    <property type="match status" value="1"/>
</dbReference>
<dbReference type="Proteomes" id="UP000242205">
    <property type="component" value="Chromosome"/>
</dbReference>
<comment type="similarity">
    <text evidence="2 8">Belongs to the 4-toluene sulfonate uptake permease (TSUP) (TC 2.A.102) family.</text>
</comment>
<evidence type="ECO:0000313" key="10">
    <source>
        <dbReference type="Proteomes" id="UP000242205"/>
    </source>
</evidence>
<feature type="transmembrane region" description="Helical" evidence="8">
    <location>
        <begin position="57"/>
        <end position="82"/>
    </location>
</feature>
<evidence type="ECO:0000256" key="4">
    <source>
        <dbReference type="ARBA" id="ARBA00022475"/>
    </source>
</evidence>
<feature type="transmembrane region" description="Helical" evidence="8">
    <location>
        <begin position="184"/>
        <end position="203"/>
    </location>
</feature>
<feature type="transmembrane region" description="Helical" evidence="8">
    <location>
        <begin position="94"/>
        <end position="114"/>
    </location>
</feature>
<dbReference type="InterPro" id="IPR052017">
    <property type="entry name" value="TSUP"/>
</dbReference>
<keyword evidence="3" id="KW-0813">Transport</keyword>
<keyword evidence="7 8" id="KW-0472">Membrane</keyword>
<feature type="transmembrane region" description="Helical" evidence="8">
    <location>
        <begin position="29"/>
        <end position="51"/>
    </location>
</feature>
<evidence type="ECO:0000256" key="3">
    <source>
        <dbReference type="ARBA" id="ARBA00022448"/>
    </source>
</evidence>
<keyword evidence="6 8" id="KW-1133">Transmembrane helix</keyword>
<dbReference type="PANTHER" id="PTHR30269">
    <property type="entry name" value="TRANSMEMBRANE PROTEIN YFCA"/>
    <property type="match status" value="1"/>
</dbReference>
<protein>
    <recommendedName>
        <fullName evidence="8">Probable membrane transporter protein</fullName>
    </recommendedName>
</protein>
<evidence type="ECO:0000256" key="2">
    <source>
        <dbReference type="ARBA" id="ARBA00009142"/>
    </source>
</evidence>
<dbReference type="OrthoDB" id="8963884at2"/>
<sequence>MPARPTTPPPSAGSRASSHPMIELDALQWGLAIAVVFAGSTIQGIVGYGVGLFSAPLLFLINPLLVPGPLVIVGGIVPLLMLRANRQAVVPRDLAFALPAGGIGVIAAWALVGLLPASTWQWLFGVLILLAVAVSCLRLRIRPDPFTISVGTFCSGCMGTITGVGGPPLGVVYQHADPARVRGTLSAIFIPLSVMSSLALIFLDRLGWREVWLAVAMIPAVFAGFWCARHLGTRVPRRGFRVFVLGTACVAGVYSVVRGLM</sequence>
<name>A0A2I6S7M6_9RHOO</name>
<dbReference type="AlphaFoldDB" id="A0A2I6S7M6"/>
<evidence type="ECO:0000256" key="7">
    <source>
        <dbReference type="ARBA" id="ARBA00023136"/>
    </source>
</evidence>
<dbReference type="GO" id="GO:0005886">
    <property type="term" value="C:plasma membrane"/>
    <property type="evidence" value="ECO:0007669"/>
    <property type="project" value="UniProtKB-SubCell"/>
</dbReference>
<dbReference type="InterPro" id="IPR002781">
    <property type="entry name" value="TM_pro_TauE-like"/>
</dbReference>
<keyword evidence="10" id="KW-1185">Reference proteome</keyword>
<keyword evidence="5 8" id="KW-0812">Transmembrane</keyword>
<organism evidence="9 10">
    <name type="scientific">Pseudazoarcus pumilus</name>
    <dbReference type="NCBI Taxonomy" id="2067960"/>
    <lineage>
        <taxon>Bacteria</taxon>
        <taxon>Pseudomonadati</taxon>
        <taxon>Pseudomonadota</taxon>
        <taxon>Betaproteobacteria</taxon>
        <taxon>Rhodocyclales</taxon>
        <taxon>Zoogloeaceae</taxon>
        <taxon>Pseudazoarcus</taxon>
    </lineage>
</organism>
<feature type="transmembrane region" description="Helical" evidence="8">
    <location>
        <begin position="209"/>
        <end position="228"/>
    </location>
</feature>
<evidence type="ECO:0000256" key="6">
    <source>
        <dbReference type="ARBA" id="ARBA00022989"/>
    </source>
</evidence>
<evidence type="ECO:0000313" key="9">
    <source>
        <dbReference type="EMBL" id="AUN95270.1"/>
    </source>
</evidence>
<feature type="transmembrane region" description="Helical" evidence="8">
    <location>
        <begin position="120"/>
        <end position="139"/>
    </location>
</feature>
<proteinExistence type="inferred from homology"/>
<dbReference type="Pfam" id="PF01925">
    <property type="entry name" value="TauE"/>
    <property type="match status" value="1"/>
</dbReference>
<evidence type="ECO:0000256" key="5">
    <source>
        <dbReference type="ARBA" id="ARBA00022692"/>
    </source>
</evidence>
<feature type="transmembrane region" description="Helical" evidence="8">
    <location>
        <begin position="240"/>
        <end position="257"/>
    </location>
</feature>
<accession>A0A2I6S7M6</accession>
<keyword evidence="4 8" id="KW-1003">Cell membrane</keyword>
<gene>
    <name evidence="9" type="ORF">C0099_10220</name>
</gene>
<evidence type="ECO:0000256" key="8">
    <source>
        <dbReference type="RuleBase" id="RU363041"/>
    </source>
</evidence>
<dbReference type="EMBL" id="CP025682">
    <property type="protein sequence ID" value="AUN95270.1"/>
    <property type="molecule type" value="Genomic_DNA"/>
</dbReference>
<comment type="subcellular location">
    <subcellularLocation>
        <location evidence="1 8">Cell membrane</location>
        <topology evidence="1 8">Multi-pass membrane protein</topology>
    </subcellularLocation>
</comment>
<reference evidence="9 10" key="1">
    <citation type="submission" date="2018-01" db="EMBL/GenBank/DDBJ databases">
        <authorList>
            <person name="Fu G.-Y."/>
        </authorList>
    </citation>
    <scope>NUCLEOTIDE SEQUENCE [LARGE SCALE GENOMIC DNA]</scope>
    <source>
        <strain evidence="9 10">SY39</strain>
    </source>
</reference>
<evidence type="ECO:0000256" key="1">
    <source>
        <dbReference type="ARBA" id="ARBA00004651"/>
    </source>
</evidence>